<feature type="compositionally biased region" description="Basic and acidic residues" evidence="1">
    <location>
        <begin position="92"/>
        <end position="103"/>
    </location>
</feature>
<dbReference type="Proteomes" id="UP000316624">
    <property type="component" value="Unassembled WGS sequence"/>
</dbReference>
<proteinExistence type="predicted"/>
<feature type="compositionally biased region" description="Basic and acidic residues" evidence="1">
    <location>
        <begin position="26"/>
        <end position="56"/>
    </location>
</feature>
<keyword evidence="3" id="KW-1185">Reference proteome</keyword>
<dbReference type="InterPro" id="IPR045510">
    <property type="entry name" value="DUF6481"/>
</dbReference>
<dbReference type="RefSeq" id="WP_021246890.1">
    <property type="nucleotide sequence ID" value="NZ_JACIIY010000037.1"/>
</dbReference>
<feature type="region of interest" description="Disordered" evidence="1">
    <location>
        <begin position="25"/>
        <end position="56"/>
    </location>
</feature>
<sequence length="110" mass="12204">MKRYKEPQFQERIAAAARARTTVLEQLRDKPPVDETAAAERAERRLAKEAAAREKRQNAILAAKEQKAAKRARALETAAASAAGQKPVPPTDAERKAARDARYLARKNRA</sequence>
<reference evidence="2 3" key="1">
    <citation type="journal article" date="2015" name="Stand. Genomic Sci.">
        <title>Genomic Encyclopedia of Bacterial and Archaeal Type Strains, Phase III: the genomes of soil and plant-associated and newly described type strains.</title>
        <authorList>
            <person name="Whitman W.B."/>
            <person name="Woyke T."/>
            <person name="Klenk H.P."/>
            <person name="Zhou Y."/>
            <person name="Lilburn T.G."/>
            <person name="Beck B.J."/>
            <person name="De Vos P."/>
            <person name="Vandamme P."/>
            <person name="Eisen J.A."/>
            <person name="Garrity G."/>
            <person name="Hugenholtz P."/>
            <person name="Kyrpides N.C."/>
        </authorList>
    </citation>
    <scope>NUCLEOTIDE SEQUENCE [LARGE SCALE GENOMIC DNA]</scope>
    <source>
        <strain evidence="2 3">CGMCC 1.7748</strain>
    </source>
</reference>
<dbReference type="Pfam" id="PF20089">
    <property type="entry name" value="DUF6481"/>
    <property type="match status" value="1"/>
</dbReference>
<name>A0A562K200_SPHWJ</name>
<protein>
    <submittedName>
        <fullName evidence="2">Uncharacterized protein</fullName>
    </submittedName>
</protein>
<gene>
    <name evidence="2" type="ORF">IQ35_03833</name>
</gene>
<feature type="region of interest" description="Disordered" evidence="1">
    <location>
        <begin position="70"/>
        <end position="110"/>
    </location>
</feature>
<comment type="caution">
    <text evidence="2">The sequence shown here is derived from an EMBL/GenBank/DDBJ whole genome shotgun (WGS) entry which is preliminary data.</text>
</comment>
<dbReference type="AlphaFoldDB" id="A0A562K200"/>
<organism evidence="2 3">
    <name type="scientific">Sphingobium wenxiniae (strain DSM 21828 / CGMCC 1.7748 / JZ-1)</name>
    <dbReference type="NCBI Taxonomy" id="595605"/>
    <lineage>
        <taxon>Bacteria</taxon>
        <taxon>Pseudomonadati</taxon>
        <taxon>Pseudomonadota</taxon>
        <taxon>Alphaproteobacteria</taxon>
        <taxon>Sphingomonadales</taxon>
        <taxon>Sphingomonadaceae</taxon>
        <taxon>Sphingobium</taxon>
    </lineage>
</organism>
<evidence type="ECO:0000313" key="3">
    <source>
        <dbReference type="Proteomes" id="UP000316624"/>
    </source>
</evidence>
<evidence type="ECO:0000256" key="1">
    <source>
        <dbReference type="SAM" id="MobiDB-lite"/>
    </source>
</evidence>
<dbReference type="EMBL" id="VLKK01000031">
    <property type="protein sequence ID" value="TWH89457.1"/>
    <property type="molecule type" value="Genomic_DNA"/>
</dbReference>
<evidence type="ECO:0000313" key="2">
    <source>
        <dbReference type="EMBL" id="TWH89457.1"/>
    </source>
</evidence>
<accession>A0A562K200</accession>